<evidence type="ECO:0000313" key="1">
    <source>
        <dbReference type="EMBL" id="GHA31404.1"/>
    </source>
</evidence>
<organism evidence="1 2">
    <name type="scientific">Salinimicrobium marinum</name>
    <dbReference type="NCBI Taxonomy" id="680283"/>
    <lineage>
        <taxon>Bacteria</taxon>
        <taxon>Pseudomonadati</taxon>
        <taxon>Bacteroidota</taxon>
        <taxon>Flavobacteriia</taxon>
        <taxon>Flavobacteriales</taxon>
        <taxon>Flavobacteriaceae</taxon>
        <taxon>Salinimicrobium</taxon>
    </lineage>
</organism>
<name>A0A918SC64_9FLAO</name>
<dbReference type="Proteomes" id="UP000610456">
    <property type="component" value="Unassembled WGS sequence"/>
</dbReference>
<evidence type="ECO:0000313" key="2">
    <source>
        <dbReference type="Proteomes" id="UP000610456"/>
    </source>
</evidence>
<accession>A0A918SC64</accession>
<dbReference type="EMBL" id="BMXB01000002">
    <property type="protein sequence ID" value="GHA31404.1"/>
    <property type="molecule type" value="Genomic_DNA"/>
</dbReference>
<dbReference type="AlphaFoldDB" id="A0A918SC64"/>
<reference evidence="1" key="1">
    <citation type="journal article" date="2014" name="Int. J. Syst. Evol. Microbiol.">
        <title>Complete genome sequence of Corynebacterium casei LMG S-19264T (=DSM 44701T), isolated from a smear-ripened cheese.</title>
        <authorList>
            <consortium name="US DOE Joint Genome Institute (JGI-PGF)"/>
            <person name="Walter F."/>
            <person name="Albersmeier A."/>
            <person name="Kalinowski J."/>
            <person name="Ruckert C."/>
        </authorList>
    </citation>
    <scope>NUCLEOTIDE SEQUENCE</scope>
    <source>
        <strain evidence="1">KCTC 12719</strain>
    </source>
</reference>
<reference evidence="1" key="2">
    <citation type="submission" date="2020-09" db="EMBL/GenBank/DDBJ databases">
        <authorList>
            <person name="Sun Q."/>
            <person name="Kim S."/>
        </authorList>
    </citation>
    <scope>NUCLEOTIDE SEQUENCE</scope>
    <source>
        <strain evidence="1">KCTC 12719</strain>
    </source>
</reference>
<gene>
    <name evidence="1" type="ORF">GCM10007103_11280</name>
</gene>
<proteinExistence type="predicted"/>
<sequence length="48" mass="5842">MNLPMIYHRIEELLEIIKRNPEDQDLYFNSEMELAYLENIREEIEEGG</sequence>
<dbReference type="RefSeq" id="WP_189603726.1">
    <property type="nucleotide sequence ID" value="NZ_BMXB01000002.1"/>
</dbReference>
<keyword evidence="2" id="KW-1185">Reference proteome</keyword>
<comment type="caution">
    <text evidence="1">The sequence shown here is derived from an EMBL/GenBank/DDBJ whole genome shotgun (WGS) entry which is preliminary data.</text>
</comment>
<protein>
    <submittedName>
        <fullName evidence="1">Uncharacterized protein</fullName>
    </submittedName>
</protein>